<proteinExistence type="predicted"/>
<comment type="caution">
    <text evidence="2">The sequence shown here is derived from an EMBL/GenBank/DDBJ whole genome shotgun (WGS) entry which is preliminary data.</text>
</comment>
<evidence type="ECO:0000313" key="2">
    <source>
        <dbReference type="EMBL" id="KAK1295831.1"/>
    </source>
</evidence>
<reference evidence="2" key="1">
    <citation type="journal article" date="2023" name="Nat. Commun.">
        <title>Diploid and tetraploid genomes of Acorus and the evolution of monocots.</title>
        <authorList>
            <person name="Ma L."/>
            <person name="Liu K.W."/>
            <person name="Li Z."/>
            <person name="Hsiao Y.Y."/>
            <person name="Qi Y."/>
            <person name="Fu T."/>
            <person name="Tang G.D."/>
            <person name="Zhang D."/>
            <person name="Sun W.H."/>
            <person name="Liu D.K."/>
            <person name="Li Y."/>
            <person name="Chen G.Z."/>
            <person name="Liu X.D."/>
            <person name="Liao X.Y."/>
            <person name="Jiang Y.T."/>
            <person name="Yu X."/>
            <person name="Hao Y."/>
            <person name="Huang J."/>
            <person name="Zhao X.W."/>
            <person name="Ke S."/>
            <person name="Chen Y.Y."/>
            <person name="Wu W.L."/>
            <person name="Hsu J.L."/>
            <person name="Lin Y.F."/>
            <person name="Huang M.D."/>
            <person name="Li C.Y."/>
            <person name="Huang L."/>
            <person name="Wang Z.W."/>
            <person name="Zhao X."/>
            <person name="Zhong W.Y."/>
            <person name="Peng D.H."/>
            <person name="Ahmad S."/>
            <person name="Lan S."/>
            <person name="Zhang J.S."/>
            <person name="Tsai W.C."/>
            <person name="Van de Peer Y."/>
            <person name="Liu Z.J."/>
        </authorList>
    </citation>
    <scope>NUCLEOTIDE SEQUENCE</scope>
    <source>
        <strain evidence="2">CP</strain>
    </source>
</reference>
<gene>
    <name evidence="2" type="ORF">QJS10_CPB15g01775</name>
</gene>
<evidence type="ECO:0000313" key="3">
    <source>
        <dbReference type="Proteomes" id="UP001180020"/>
    </source>
</evidence>
<keyword evidence="3" id="KW-1185">Reference proteome</keyword>
<feature type="compositionally biased region" description="Basic and acidic residues" evidence="1">
    <location>
        <begin position="1"/>
        <end position="10"/>
    </location>
</feature>
<dbReference type="Proteomes" id="UP001180020">
    <property type="component" value="Unassembled WGS sequence"/>
</dbReference>
<sequence length="136" mass="14894">MAFTESRDEASSLPVQKARSTAEEFNKHAKEMADSVAHNAKEAFEGAKEAVVGESEHDNEKFKEKVEKGLMKCFTFGFIAPVSCSKFLGDLTGGDKIELTGYGLMDLFAPLLVQLDEDDRRLAETLNVDGWGGSDL</sequence>
<feature type="region of interest" description="Disordered" evidence="1">
    <location>
        <begin position="1"/>
        <end position="24"/>
    </location>
</feature>
<reference evidence="2" key="2">
    <citation type="submission" date="2023-06" db="EMBL/GenBank/DDBJ databases">
        <authorList>
            <person name="Ma L."/>
            <person name="Liu K.-W."/>
            <person name="Li Z."/>
            <person name="Hsiao Y.-Y."/>
            <person name="Qi Y."/>
            <person name="Fu T."/>
            <person name="Tang G."/>
            <person name="Zhang D."/>
            <person name="Sun W.-H."/>
            <person name="Liu D.-K."/>
            <person name="Li Y."/>
            <person name="Chen G.-Z."/>
            <person name="Liu X.-D."/>
            <person name="Liao X.-Y."/>
            <person name="Jiang Y.-T."/>
            <person name="Yu X."/>
            <person name="Hao Y."/>
            <person name="Huang J."/>
            <person name="Zhao X.-W."/>
            <person name="Ke S."/>
            <person name="Chen Y.-Y."/>
            <person name="Wu W.-L."/>
            <person name="Hsu J.-L."/>
            <person name="Lin Y.-F."/>
            <person name="Huang M.-D."/>
            <person name="Li C.-Y."/>
            <person name="Huang L."/>
            <person name="Wang Z.-W."/>
            <person name="Zhao X."/>
            <person name="Zhong W.-Y."/>
            <person name="Peng D.-H."/>
            <person name="Ahmad S."/>
            <person name="Lan S."/>
            <person name="Zhang J.-S."/>
            <person name="Tsai W.-C."/>
            <person name="Van De Peer Y."/>
            <person name="Liu Z.-J."/>
        </authorList>
    </citation>
    <scope>NUCLEOTIDE SEQUENCE</scope>
    <source>
        <strain evidence="2">CP</strain>
        <tissue evidence="2">Leaves</tissue>
    </source>
</reference>
<dbReference type="AlphaFoldDB" id="A0AAV9D4K4"/>
<name>A0AAV9D4K4_ACOCL</name>
<evidence type="ECO:0000256" key="1">
    <source>
        <dbReference type="SAM" id="MobiDB-lite"/>
    </source>
</evidence>
<protein>
    <submittedName>
        <fullName evidence="2">Uncharacterized protein</fullName>
    </submittedName>
</protein>
<dbReference type="EMBL" id="JAUJYO010000015">
    <property type="protein sequence ID" value="KAK1295831.1"/>
    <property type="molecule type" value="Genomic_DNA"/>
</dbReference>
<accession>A0AAV9D4K4</accession>
<organism evidence="2 3">
    <name type="scientific">Acorus calamus</name>
    <name type="common">Sweet flag</name>
    <dbReference type="NCBI Taxonomy" id="4465"/>
    <lineage>
        <taxon>Eukaryota</taxon>
        <taxon>Viridiplantae</taxon>
        <taxon>Streptophyta</taxon>
        <taxon>Embryophyta</taxon>
        <taxon>Tracheophyta</taxon>
        <taxon>Spermatophyta</taxon>
        <taxon>Magnoliopsida</taxon>
        <taxon>Liliopsida</taxon>
        <taxon>Acoraceae</taxon>
        <taxon>Acorus</taxon>
    </lineage>
</organism>